<proteinExistence type="predicted"/>
<accession>A0A0C2G0R5</accession>
<gene>
    <name evidence="1" type="ORF">LP52_21765</name>
</gene>
<evidence type="ECO:0000313" key="1">
    <source>
        <dbReference type="EMBL" id="KIH96908.1"/>
    </source>
</evidence>
<comment type="caution">
    <text evidence="1">The sequence shown here is derived from an EMBL/GenBank/DDBJ whole genome shotgun (WGS) entry which is preliminary data.</text>
</comment>
<dbReference type="EMBL" id="JROO01000045">
    <property type="protein sequence ID" value="KIH96908.1"/>
    <property type="molecule type" value="Genomic_DNA"/>
</dbReference>
<keyword evidence="2" id="KW-1185">Reference proteome</keyword>
<organism evidence="1 2">
    <name type="scientific">Streptomonospora alba</name>
    <dbReference type="NCBI Taxonomy" id="183763"/>
    <lineage>
        <taxon>Bacteria</taxon>
        <taxon>Bacillati</taxon>
        <taxon>Actinomycetota</taxon>
        <taxon>Actinomycetes</taxon>
        <taxon>Streptosporangiales</taxon>
        <taxon>Nocardiopsidaceae</taxon>
        <taxon>Streptomonospora</taxon>
    </lineage>
</organism>
<dbReference type="Proteomes" id="UP000031675">
    <property type="component" value="Unassembled WGS sequence"/>
</dbReference>
<protein>
    <submittedName>
        <fullName evidence="1">Uncharacterized protein</fullName>
    </submittedName>
</protein>
<reference evidence="2" key="1">
    <citation type="journal article" date="2015" name="Chem. Biol.">
        <title>Structure, bioactivity, and resistance mechanism of streptomonomicin, an unusual lasso Peptide from an understudied halophilic actinomycete.</title>
        <authorList>
            <person name="Metelev M."/>
            <person name="Tietz J.I."/>
            <person name="Melby J.O."/>
            <person name="Blair P.M."/>
            <person name="Zhu L."/>
            <person name="Livnat I."/>
            <person name="Severinov K."/>
            <person name="Mitchell D.A."/>
        </authorList>
    </citation>
    <scope>NUCLEOTIDE SEQUENCE [LARGE SCALE GENOMIC DNA]</scope>
    <source>
        <strain evidence="2">YIM 90003</strain>
    </source>
</reference>
<sequence>MYSQGAVREVSVFIVEGTDTRVIAAFFGEFLLVFLQAFDVLVFAHLEESVVVCQDDLLLVDHVELIRLVSRYCGHAH</sequence>
<dbReference type="AlphaFoldDB" id="A0A0C2G0R5"/>
<evidence type="ECO:0000313" key="2">
    <source>
        <dbReference type="Proteomes" id="UP000031675"/>
    </source>
</evidence>
<name>A0A0C2G0R5_9ACTN</name>